<dbReference type="InterPro" id="IPR014177">
    <property type="entry name" value="Formate_DH_TAT-contain"/>
</dbReference>
<dbReference type="EMBL" id="CP058214">
    <property type="protein sequence ID" value="QPC44774.1"/>
    <property type="molecule type" value="Genomic_DNA"/>
</dbReference>
<dbReference type="RefSeq" id="WP_213162143.1">
    <property type="nucleotide sequence ID" value="NZ_CP058214.1"/>
</dbReference>
<name>A0A7S8HDR9_9HYPH</name>
<gene>
    <name evidence="1" type="ORF">HW532_19960</name>
</gene>
<dbReference type="InterPro" id="IPR019546">
    <property type="entry name" value="TAT_signal_bac_arc"/>
</dbReference>
<dbReference type="PIRSF" id="PIRSF036704">
    <property type="entry name" value="UCP036704"/>
    <property type="match status" value="1"/>
</dbReference>
<dbReference type="Proteomes" id="UP000593594">
    <property type="component" value="Chromosome"/>
</dbReference>
<sequence>MSDKDGKVRAGRRDFMKLAGLSAVTGGTFAALGQEPAEAAAAPQEAGSYRESEHIRTYYRTARF</sequence>
<reference evidence="1 2" key="1">
    <citation type="submission" date="2020-06" db="EMBL/GenBank/DDBJ databases">
        <title>Genome sequence of 2 isolates from Red Sea Mangroves.</title>
        <authorList>
            <person name="Sefrji F."/>
            <person name="Michoud G."/>
            <person name="Merlino G."/>
            <person name="Daffonchio D."/>
        </authorList>
    </citation>
    <scope>NUCLEOTIDE SEQUENCE [LARGE SCALE GENOMIC DNA]</scope>
    <source>
        <strain evidence="1 2">R1DC25</strain>
    </source>
</reference>
<dbReference type="NCBIfam" id="TIGR01409">
    <property type="entry name" value="TAT_signal_seq"/>
    <property type="match status" value="1"/>
</dbReference>
<accession>A0A7S8HDR9</accession>
<keyword evidence="2" id="KW-1185">Reference proteome</keyword>
<evidence type="ECO:0000313" key="1">
    <source>
        <dbReference type="EMBL" id="QPC44774.1"/>
    </source>
</evidence>
<proteinExistence type="predicted"/>
<dbReference type="AlphaFoldDB" id="A0A7S8HDR9"/>
<organism evidence="1 2">
    <name type="scientific">Kaustia mangrovi</name>
    <dbReference type="NCBI Taxonomy" id="2593653"/>
    <lineage>
        <taxon>Bacteria</taxon>
        <taxon>Pseudomonadati</taxon>
        <taxon>Pseudomonadota</taxon>
        <taxon>Alphaproteobacteria</taxon>
        <taxon>Hyphomicrobiales</taxon>
        <taxon>Parvibaculaceae</taxon>
        <taxon>Kaustia</taxon>
    </lineage>
</organism>
<dbReference type="PROSITE" id="PS51318">
    <property type="entry name" value="TAT"/>
    <property type="match status" value="1"/>
</dbReference>
<protein>
    <submittedName>
        <fullName evidence="1">Twin-arginine translocation signal domain-containing protein</fullName>
    </submittedName>
</protein>
<dbReference type="InterPro" id="IPR006311">
    <property type="entry name" value="TAT_signal"/>
</dbReference>
<dbReference type="KEGG" id="kmn:HW532_19960"/>
<evidence type="ECO:0000313" key="2">
    <source>
        <dbReference type="Proteomes" id="UP000593594"/>
    </source>
</evidence>